<dbReference type="GO" id="GO:0032543">
    <property type="term" value="P:mitochondrial translation"/>
    <property type="evidence" value="ECO:0007669"/>
    <property type="project" value="InterPro"/>
</dbReference>
<sequence length="95" mass="10899">MASFYKWHKTPPILYKNGNPVKRVGRKPGKEPVQYRLRFPPYLKDSVSGKQEKKMDAVCIQEMTVMMACLKKNEFKESGCAPEISAFKKCLVDAQ</sequence>
<proteinExistence type="predicted"/>
<dbReference type="EMBL" id="CAJPEV010005287">
    <property type="protein sequence ID" value="CAG0902974.1"/>
    <property type="molecule type" value="Genomic_DNA"/>
</dbReference>
<feature type="domain" description="CHCH" evidence="2">
    <location>
        <begin position="59"/>
        <end position="90"/>
    </location>
</feature>
<organism evidence="3">
    <name type="scientific">Darwinula stevensoni</name>
    <dbReference type="NCBI Taxonomy" id="69355"/>
    <lineage>
        <taxon>Eukaryota</taxon>
        <taxon>Metazoa</taxon>
        <taxon>Ecdysozoa</taxon>
        <taxon>Arthropoda</taxon>
        <taxon>Crustacea</taxon>
        <taxon>Oligostraca</taxon>
        <taxon>Ostracoda</taxon>
        <taxon>Podocopa</taxon>
        <taxon>Podocopida</taxon>
        <taxon>Darwinulocopina</taxon>
        <taxon>Darwinuloidea</taxon>
        <taxon>Darwinulidae</taxon>
        <taxon>Darwinula</taxon>
    </lineage>
</organism>
<dbReference type="PANTHER" id="PTHR31278:SF2">
    <property type="entry name" value="SMALL RIBOSOMAL SUBUNIT PROTEIN MS37"/>
    <property type="match status" value="1"/>
</dbReference>
<keyword evidence="4" id="KW-1185">Reference proteome</keyword>
<dbReference type="OrthoDB" id="5825849at2759"/>
<dbReference type="SUPFAM" id="SSF47072">
    <property type="entry name" value="Cysteine alpha-hairpin motif"/>
    <property type="match status" value="1"/>
</dbReference>
<dbReference type="PROSITE" id="PS51808">
    <property type="entry name" value="CHCH"/>
    <property type="match status" value="1"/>
</dbReference>
<dbReference type="InterPro" id="IPR033620">
    <property type="entry name" value="Ribosomal_mS37_met"/>
</dbReference>
<dbReference type="GO" id="GO:0003723">
    <property type="term" value="F:RNA binding"/>
    <property type="evidence" value="ECO:0007669"/>
    <property type="project" value="TreeGrafter"/>
</dbReference>
<dbReference type="InterPro" id="IPR010625">
    <property type="entry name" value="CHCH"/>
</dbReference>
<protein>
    <recommendedName>
        <fullName evidence="2">CHCH domain-containing protein</fullName>
    </recommendedName>
</protein>
<dbReference type="Pfam" id="PF06747">
    <property type="entry name" value="CHCH"/>
    <property type="match status" value="1"/>
</dbReference>
<dbReference type="InterPro" id="IPR009069">
    <property type="entry name" value="Cys_alpha_HP_mot_SF"/>
</dbReference>
<name>A0A7R9AFL4_9CRUS</name>
<dbReference type="AlphaFoldDB" id="A0A7R9AFL4"/>
<evidence type="ECO:0000313" key="3">
    <source>
        <dbReference type="EMBL" id="CAD7253101.1"/>
    </source>
</evidence>
<accession>A0A7R9AFL4</accession>
<dbReference type="GO" id="GO:0005761">
    <property type="term" value="C:mitochondrial ribosome"/>
    <property type="evidence" value="ECO:0007669"/>
    <property type="project" value="InterPro"/>
</dbReference>
<gene>
    <name evidence="3" type="ORF">DSTB1V02_LOCUS12851</name>
</gene>
<evidence type="ECO:0000256" key="1">
    <source>
        <dbReference type="ARBA" id="ARBA00023157"/>
    </source>
</evidence>
<keyword evidence="1" id="KW-1015">Disulfide bond</keyword>
<dbReference type="EMBL" id="LR904804">
    <property type="protein sequence ID" value="CAD7253101.1"/>
    <property type="molecule type" value="Genomic_DNA"/>
</dbReference>
<feature type="non-terminal residue" evidence="3">
    <location>
        <position position="1"/>
    </location>
</feature>
<reference evidence="3" key="1">
    <citation type="submission" date="2020-11" db="EMBL/GenBank/DDBJ databases">
        <authorList>
            <person name="Tran Van P."/>
        </authorList>
    </citation>
    <scope>NUCLEOTIDE SEQUENCE</scope>
</reference>
<evidence type="ECO:0000259" key="2">
    <source>
        <dbReference type="Pfam" id="PF06747"/>
    </source>
</evidence>
<evidence type="ECO:0000313" key="4">
    <source>
        <dbReference type="Proteomes" id="UP000677054"/>
    </source>
</evidence>
<dbReference type="Proteomes" id="UP000677054">
    <property type="component" value="Unassembled WGS sequence"/>
</dbReference>
<dbReference type="GO" id="GO:0005654">
    <property type="term" value="C:nucleoplasm"/>
    <property type="evidence" value="ECO:0007669"/>
    <property type="project" value="TreeGrafter"/>
</dbReference>
<dbReference type="PANTHER" id="PTHR31278">
    <property type="entry name" value="CHCHD1"/>
    <property type="match status" value="1"/>
</dbReference>